<feature type="domain" description="ATP-cone" evidence="4">
    <location>
        <begin position="88"/>
        <end position="172"/>
    </location>
</feature>
<evidence type="ECO:0000259" key="4">
    <source>
        <dbReference type="PROSITE" id="PS51161"/>
    </source>
</evidence>
<keyword evidence="5" id="KW-0418">Kinase</keyword>
<dbReference type="EMBL" id="BJXB01000018">
    <property type="protein sequence ID" value="GEM48109.1"/>
    <property type="molecule type" value="Genomic_DNA"/>
</dbReference>
<dbReference type="OrthoDB" id="58297at2"/>
<evidence type="ECO:0000313" key="5">
    <source>
        <dbReference type="EMBL" id="GEM48109.1"/>
    </source>
</evidence>
<evidence type="ECO:0000256" key="3">
    <source>
        <dbReference type="PROSITE-ProRule" id="PRU00492"/>
    </source>
</evidence>
<keyword evidence="1 3" id="KW-0547">Nucleotide-binding</keyword>
<dbReference type="AlphaFoldDB" id="A0A511N5H2"/>
<sequence length="479" mass="54213">MRKIFISSGKHQWPFSKGLVVESLLNVGIDQDAATAIARSVEQYIRNKKKRNVTPEELKDMVTEFTRKRLGKKYADQFTHQIPTFTDINVQDQSGLKLPFSRGILARSLEVARLTPRQAYETAKEVDRRLRMKGVEEITSAEIEALTEDVLEETVGAAGRSAYRDRYHSTGALMVQDPSGLMYPFSKGILAQSLLATGLTSLVAHRIARDTELQLRELRLKSVTRAQIRHEVEQALIREVGEDIALRYRLMRVIRNPERPLVVLVGGVSGTGKSYIAAEIAYRLGITRVVSTDSIREVMRAMISPQLTPTLHASTFEAWQSLLGPDDDRELPTEEQLLQGFREQVQQVSLGIHAIIQRAIKENTSIVLEGVHIVPGYFGMIQEPGALFIPMLMALPDEEAHRSRFYSRDQETHQLRPKQRYLNHFLEIRALQDYIMGLAEKTSVPILQSDGQDRNVEQAMEVIANRVLQSVPIGMPQRR</sequence>
<dbReference type="RefSeq" id="WP_146886921.1">
    <property type="nucleotide sequence ID" value="NZ_BJXB01000018.1"/>
</dbReference>
<name>A0A511N5H2_DEIC1</name>
<dbReference type="SUPFAM" id="SSF52540">
    <property type="entry name" value="P-loop containing nucleoside triphosphate hydrolases"/>
    <property type="match status" value="1"/>
</dbReference>
<dbReference type="PANTHER" id="PTHR33477:SF3">
    <property type="entry name" value="P-LOOP NTPASE DOMAIN-CONTAINING PROTEIN LPA1 HOMOLOG 1"/>
    <property type="match status" value="1"/>
</dbReference>
<dbReference type="Pfam" id="PF03477">
    <property type="entry name" value="ATP-cone"/>
    <property type="match status" value="1"/>
</dbReference>
<dbReference type="GO" id="GO:0016301">
    <property type="term" value="F:kinase activity"/>
    <property type="evidence" value="ECO:0007669"/>
    <property type="project" value="UniProtKB-KW"/>
</dbReference>
<dbReference type="PROSITE" id="PS51161">
    <property type="entry name" value="ATP_CONE"/>
    <property type="match status" value="2"/>
</dbReference>
<keyword evidence="6" id="KW-1185">Reference proteome</keyword>
<keyword evidence="2 3" id="KW-0067">ATP-binding</keyword>
<evidence type="ECO:0000256" key="2">
    <source>
        <dbReference type="ARBA" id="ARBA00022840"/>
    </source>
</evidence>
<protein>
    <submittedName>
        <fullName evidence="5">2-phosphoglycerate kinase</fullName>
    </submittedName>
</protein>
<evidence type="ECO:0000256" key="1">
    <source>
        <dbReference type="ARBA" id="ARBA00022741"/>
    </source>
</evidence>
<dbReference type="GO" id="GO:0005524">
    <property type="term" value="F:ATP binding"/>
    <property type="evidence" value="ECO:0007669"/>
    <property type="project" value="UniProtKB-UniRule"/>
</dbReference>
<evidence type="ECO:0000313" key="6">
    <source>
        <dbReference type="Proteomes" id="UP000321306"/>
    </source>
</evidence>
<dbReference type="PANTHER" id="PTHR33477">
    <property type="entry name" value="P-LOOP NTPASE DOMAIN-CONTAINING PROTEIN LPA1 HOMOLOG 1"/>
    <property type="match status" value="1"/>
</dbReference>
<proteinExistence type="predicted"/>
<dbReference type="Gene3D" id="3.40.50.300">
    <property type="entry name" value="P-loop containing nucleotide triphosphate hydrolases"/>
    <property type="match status" value="1"/>
</dbReference>
<accession>A0A511N5H2</accession>
<organism evidence="5 6">
    <name type="scientific">Deinococcus cellulosilyticus (strain DSM 18568 / NBRC 106333 / KACC 11606 / 5516J-15)</name>
    <dbReference type="NCBI Taxonomy" id="1223518"/>
    <lineage>
        <taxon>Bacteria</taxon>
        <taxon>Thermotogati</taxon>
        <taxon>Deinococcota</taxon>
        <taxon>Deinococci</taxon>
        <taxon>Deinococcales</taxon>
        <taxon>Deinococcaceae</taxon>
        <taxon>Deinococcus</taxon>
    </lineage>
</organism>
<comment type="caution">
    <text evidence="5">The sequence shown here is derived from an EMBL/GenBank/DDBJ whole genome shotgun (WGS) entry which is preliminary data.</text>
</comment>
<reference evidence="5 6" key="1">
    <citation type="submission" date="2019-07" db="EMBL/GenBank/DDBJ databases">
        <title>Whole genome shotgun sequence of Deinococcus cellulosilyticus NBRC 106333.</title>
        <authorList>
            <person name="Hosoyama A."/>
            <person name="Uohara A."/>
            <person name="Ohji S."/>
            <person name="Ichikawa N."/>
        </authorList>
    </citation>
    <scope>NUCLEOTIDE SEQUENCE [LARGE SCALE GENOMIC DNA]</scope>
    <source>
        <strain evidence="5 6">NBRC 106333</strain>
    </source>
</reference>
<feature type="domain" description="ATP-cone" evidence="4">
    <location>
        <begin position="173"/>
        <end position="259"/>
    </location>
</feature>
<keyword evidence="5" id="KW-0808">Transferase</keyword>
<dbReference type="InterPro" id="IPR005144">
    <property type="entry name" value="ATP-cone_dom"/>
</dbReference>
<gene>
    <name evidence="5" type="ORF">DC3_37440</name>
</gene>
<dbReference type="Proteomes" id="UP000321306">
    <property type="component" value="Unassembled WGS sequence"/>
</dbReference>
<dbReference type="InterPro" id="IPR027417">
    <property type="entry name" value="P-loop_NTPase"/>
</dbReference>